<keyword evidence="8" id="KW-0378">Hydrolase</keyword>
<protein>
    <submittedName>
        <fullName evidence="8">ATP-dependent Clp protease ATP-binding subunit</fullName>
    </submittedName>
</protein>
<evidence type="ECO:0000256" key="1">
    <source>
        <dbReference type="ARBA" id="ARBA00022737"/>
    </source>
</evidence>
<evidence type="ECO:0000256" key="5">
    <source>
        <dbReference type="SAM" id="Coils"/>
    </source>
</evidence>
<evidence type="ECO:0000256" key="3">
    <source>
        <dbReference type="ARBA" id="ARBA00022840"/>
    </source>
</evidence>
<reference evidence="9" key="1">
    <citation type="submission" date="2018-06" db="EMBL/GenBank/DDBJ databases">
        <title>Complete genome of Pseudomonas insecticola strain QZS01.</title>
        <authorList>
            <person name="Wang J."/>
            <person name="Su Q."/>
        </authorList>
    </citation>
    <scope>NUCLEOTIDE SEQUENCE [LARGE SCALE GENOMIC DNA]</scope>
    <source>
        <strain evidence="9">QZS01</strain>
    </source>
</reference>
<dbReference type="GO" id="GO:0006508">
    <property type="term" value="P:proteolysis"/>
    <property type="evidence" value="ECO:0007669"/>
    <property type="project" value="UniProtKB-KW"/>
</dbReference>
<feature type="coiled-coil region" evidence="5">
    <location>
        <begin position="252"/>
        <end position="288"/>
    </location>
</feature>
<dbReference type="PRINTS" id="PR00300">
    <property type="entry name" value="CLPPROTEASEA"/>
</dbReference>
<dbReference type="Gene3D" id="1.10.8.60">
    <property type="match status" value="2"/>
</dbReference>
<keyword evidence="1" id="KW-0677">Repeat</keyword>
<dbReference type="InterPro" id="IPR041546">
    <property type="entry name" value="ClpA/ClpB_AAA_lid"/>
</dbReference>
<keyword evidence="5" id="KW-0175">Coiled coil</keyword>
<feature type="domain" description="Clp ATPase C-terminal" evidence="7">
    <location>
        <begin position="614"/>
        <end position="702"/>
    </location>
</feature>
<dbReference type="PANTHER" id="PTHR11638:SF18">
    <property type="entry name" value="HEAT SHOCK PROTEIN 104"/>
    <property type="match status" value="1"/>
</dbReference>
<dbReference type="SUPFAM" id="SSF52540">
    <property type="entry name" value="P-loop containing nucleoside triphosphate hydrolases"/>
    <property type="match status" value="2"/>
</dbReference>
<feature type="domain" description="AAA+ ATPase" evidence="6">
    <location>
        <begin position="444"/>
        <end position="615"/>
    </location>
</feature>
<dbReference type="AlphaFoldDB" id="A0A3S9XCR4"/>
<keyword evidence="2" id="KW-0547">Nucleotide-binding</keyword>
<evidence type="ECO:0000256" key="4">
    <source>
        <dbReference type="ARBA" id="ARBA00023186"/>
    </source>
</evidence>
<proteinExistence type="predicted"/>
<keyword evidence="9" id="KW-1185">Reference proteome</keyword>
<sequence length="709" mass="80845">MHLIRGRDRLAEFIDFKLVGREHDLERISSILIRKSSNSLLLTGPAGVGVSILPLGLQAAKEKPDTPFDIIVKKLFWLNTDSLFASGDSNKINDEFQRMLKKLTQTPESVLIISDTYNFLEAAHNTGNAHFMNALNHADKSNEFQVILEVRDEHLSSVLKWNTTISEMYTLYDVKEPTGDDLKKILTHVSTQLSEHHKIKIDEEAIEEAMHLTSKYRDSLGLGGAQPQRSISLLDRALASYRQFTHKYHPKLAELQNRIDQTTDDTQKAELQRQLEQWQTEWDELKSEINKTYQYQHDAELLRFQLQDEIAHLQEEEKKNTYPDSSTVKTFAQLTANGFDSPEISKRKEKIRQIDQEIATNAEQHKKLVALANQDLLLTRDEVIKEFSNVSGIPANKLDENEIENLIHLESNLLSRIYGQDDVVKHVANSIKVSKIDTLEESGPAVSYLFLGPSGVGKTEMAKALAQYVFGDENSLVRFDMSEYMEKHAVAKLIGAPPGYEGFEAGGILTNSVRKRPVGIYLFDEIEKAHPDVFNIFLQVLSDGRLTDNVGRTVDFSDIIIIMTSNIGQPYYLNPNLSDEEAKGFANDELNKTYRSELLNRFNGRENILHFKRLPLEIIEKIIRREITKLNKSYQSKGLEIEMSDSCITSFCKDHYDLIRGARGLPGYIKANIRPIIVNHILETPQDKGKFNAIYNTEKQVFEMSFIKN</sequence>
<keyword evidence="3 8" id="KW-0067">ATP-binding</keyword>
<dbReference type="PROSITE" id="PS00871">
    <property type="entry name" value="CLPAB_2"/>
    <property type="match status" value="1"/>
</dbReference>
<dbReference type="Pfam" id="PF10431">
    <property type="entry name" value="ClpB_D2-small"/>
    <property type="match status" value="1"/>
</dbReference>
<evidence type="ECO:0000259" key="7">
    <source>
        <dbReference type="SMART" id="SM01086"/>
    </source>
</evidence>
<dbReference type="Gene3D" id="3.40.50.300">
    <property type="entry name" value="P-loop containing nucleotide triphosphate hydrolases"/>
    <property type="match status" value="2"/>
</dbReference>
<dbReference type="SMART" id="SM00382">
    <property type="entry name" value="AAA"/>
    <property type="match status" value="1"/>
</dbReference>
<evidence type="ECO:0000313" key="8">
    <source>
        <dbReference type="EMBL" id="AZS50214.1"/>
    </source>
</evidence>
<dbReference type="GO" id="GO:0005737">
    <property type="term" value="C:cytoplasm"/>
    <property type="evidence" value="ECO:0007669"/>
    <property type="project" value="TreeGrafter"/>
</dbReference>
<dbReference type="Pfam" id="PF17871">
    <property type="entry name" value="AAA_lid_9"/>
    <property type="match status" value="1"/>
</dbReference>
<gene>
    <name evidence="8" type="ORF">DM558_05240</name>
</gene>
<dbReference type="InterPro" id="IPR019489">
    <property type="entry name" value="Clp_ATPase_C"/>
</dbReference>
<dbReference type="InterPro" id="IPR003959">
    <property type="entry name" value="ATPase_AAA_core"/>
</dbReference>
<dbReference type="GO" id="GO:0008233">
    <property type="term" value="F:peptidase activity"/>
    <property type="evidence" value="ECO:0007669"/>
    <property type="project" value="UniProtKB-KW"/>
</dbReference>
<dbReference type="KEGG" id="emo:DM558_05240"/>
<dbReference type="EMBL" id="CP029822">
    <property type="protein sequence ID" value="AZS50214.1"/>
    <property type="molecule type" value="Genomic_DNA"/>
</dbReference>
<dbReference type="InterPro" id="IPR001270">
    <property type="entry name" value="ClpA/B"/>
</dbReference>
<name>A0A3S9XCR4_9GAMM</name>
<dbReference type="InterPro" id="IPR027417">
    <property type="entry name" value="P-loop_NTPase"/>
</dbReference>
<dbReference type="SMART" id="SM01086">
    <property type="entry name" value="ClpB_D2-small"/>
    <property type="match status" value="1"/>
</dbReference>
<organism evidence="8 9">
    <name type="scientific">Entomomonas moraniae</name>
    <dbReference type="NCBI Taxonomy" id="2213226"/>
    <lineage>
        <taxon>Bacteria</taxon>
        <taxon>Pseudomonadati</taxon>
        <taxon>Pseudomonadota</taxon>
        <taxon>Gammaproteobacteria</taxon>
        <taxon>Pseudomonadales</taxon>
        <taxon>Pseudomonadaceae</taxon>
        <taxon>Entomomonas</taxon>
    </lineage>
</organism>
<keyword evidence="8" id="KW-0645">Protease</keyword>
<dbReference type="Gene3D" id="4.10.860.10">
    <property type="entry name" value="UVR domain"/>
    <property type="match status" value="1"/>
</dbReference>
<evidence type="ECO:0000256" key="2">
    <source>
        <dbReference type="ARBA" id="ARBA00022741"/>
    </source>
</evidence>
<evidence type="ECO:0000259" key="6">
    <source>
        <dbReference type="SMART" id="SM00382"/>
    </source>
</evidence>
<accession>A0A3S9XCR4</accession>
<dbReference type="GO" id="GO:0034605">
    <property type="term" value="P:cellular response to heat"/>
    <property type="evidence" value="ECO:0007669"/>
    <property type="project" value="TreeGrafter"/>
</dbReference>
<keyword evidence="4" id="KW-0143">Chaperone</keyword>
<dbReference type="Pfam" id="PF07724">
    <property type="entry name" value="AAA_2"/>
    <property type="match status" value="1"/>
</dbReference>
<dbReference type="InterPro" id="IPR003593">
    <property type="entry name" value="AAA+_ATPase"/>
</dbReference>
<dbReference type="RefSeq" id="WP_127162405.1">
    <property type="nucleotide sequence ID" value="NZ_CP029822.1"/>
</dbReference>
<dbReference type="CDD" id="cd19499">
    <property type="entry name" value="RecA-like_ClpB_Hsp104-like"/>
    <property type="match status" value="1"/>
</dbReference>
<dbReference type="InterPro" id="IPR028299">
    <property type="entry name" value="ClpA/B_CS2"/>
</dbReference>
<dbReference type="PANTHER" id="PTHR11638">
    <property type="entry name" value="ATP-DEPENDENT CLP PROTEASE"/>
    <property type="match status" value="1"/>
</dbReference>
<dbReference type="Proteomes" id="UP000273143">
    <property type="component" value="Chromosome"/>
</dbReference>
<dbReference type="GO" id="GO:0016887">
    <property type="term" value="F:ATP hydrolysis activity"/>
    <property type="evidence" value="ECO:0007669"/>
    <property type="project" value="InterPro"/>
</dbReference>
<evidence type="ECO:0000313" key="9">
    <source>
        <dbReference type="Proteomes" id="UP000273143"/>
    </source>
</evidence>
<dbReference type="GO" id="GO:0005524">
    <property type="term" value="F:ATP binding"/>
    <property type="evidence" value="ECO:0007669"/>
    <property type="project" value="UniProtKB-KW"/>
</dbReference>
<dbReference type="InterPro" id="IPR050130">
    <property type="entry name" value="ClpA_ClpB"/>
</dbReference>